<evidence type="ECO:0000313" key="1">
    <source>
        <dbReference type="EMBL" id="SDK15423.1"/>
    </source>
</evidence>
<evidence type="ECO:0008006" key="3">
    <source>
        <dbReference type="Google" id="ProtNLM"/>
    </source>
</evidence>
<dbReference type="OrthoDB" id="2970403at2"/>
<organism evidence="1 2">
    <name type="scientific">Sediminibacillus albus</name>
    <dbReference type="NCBI Taxonomy" id="407036"/>
    <lineage>
        <taxon>Bacteria</taxon>
        <taxon>Bacillati</taxon>
        <taxon>Bacillota</taxon>
        <taxon>Bacilli</taxon>
        <taxon>Bacillales</taxon>
        <taxon>Bacillaceae</taxon>
        <taxon>Sediminibacillus</taxon>
    </lineage>
</organism>
<protein>
    <recommendedName>
        <fullName evidence="3">N-acetyltransferase domain-containing protein</fullName>
    </recommendedName>
</protein>
<reference evidence="1 2" key="1">
    <citation type="submission" date="2016-10" db="EMBL/GenBank/DDBJ databases">
        <authorList>
            <person name="de Groot N.N."/>
        </authorList>
    </citation>
    <scope>NUCLEOTIDE SEQUENCE [LARGE SCALE GENOMIC DNA]</scope>
    <source>
        <strain evidence="1 2">CGMCC 1.6502</strain>
    </source>
</reference>
<dbReference type="AlphaFoldDB" id="A0A1G8ZK73"/>
<sequence>MKLISASQLDDQALEVFFEGSWNTFSEQQSLREYGRLIDYQGEYKAFFALIPVEKSGYWLKSLYIKDGVPGSFPLAIIETAIAMASEQKGTGLFIHSHQPALDTLLSLLEFQKEPSPAFPEGQDLTEGQWWTKKLRTGTHEH</sequence>
<proteinExistence type="predicted"/>
<gene>
    <name evidence="1" type="ORF">SAMN05216243_2068</name>
</gene>
<evidence type="ECO:0000313" key="2">
    <source>
        <dbReference type="Proteomes" id="UP000198694"/>
    </source>
</evidence>
<keyword evidence="2" id="KW-1185">Reference proteome</keyword>
<dbReference type="EMBL" id="FNFL01000003">
    <property type="protein sequence ID" value="SDK15423.1"/>
    <property type="molecule type" value="Genomic_DNA"/>
</dbReference>
<dbReference type="RefSeq" id="WP_093213723.1">
    <property type="nucleotide sequence ID" value="NZ_FNFL01000003.1"/>
</dbReference>
<dbReference type="Proteomes" id="UP000198694">
    <property type="component" value="Unassembled WGS sequence"/>
</dbReference>
<accession>A0A1G8ZK73</accession>
<name>A0A1G8ZK73_9BACI</name>